<name>A0A8C3F5N2_CHRPI</name>
<keyword evidence="3" id="KW-1185">Reference proteome</keyword>
<dbReference type="InterPro" id="IPR036179">
    <property type="entry name" value="Ig-like_dom_sf"/>
</dbReference>
<dbReference type="Proteomes" id="UP000694380">
    <property type="component" value="Unplaced"/>
</dbReference>
<dbReference type="SUPFAM" id="SSF48726">
    <property type="entry name" value="Immunoglobulin"/>
    <property type="match status" value="1"/>
</dbReference>
<feature type="domain" description="Ig-like" evidence="1">
    <location>
        <begin position="12"/>
        <end position="117"/>
    </location>
</feature>
<reference evidence="2" key="2">
    <citation type="submission" date="2025-09" db="UniProtKB">
        <authorList>
            <consortium name="Ensembl"/>
        </authorList>
    </citation>
    <scope>IDENTIFICATION</scope>
</reference>
<evidence type="ECO:0000313" key="3">
    <source>
        <dbReference type="Proteomes" id="UP000694380"/>
    </source>
</evidence>
<evidence type="ECO:0000259" key="1">
    <source>
        <dbReference type="PROSITE" id="PS50835"/>
    </source>
</evidence>
<dbReference type="SMART" id="SM00406">
    <property type="entry name" value="IGv"/>
    <property type="match status" value="1"/>
</dbReference>
<dbReference type="PROSITE" id="PS50835">
    <property type="entry name" value="IG_LIKE"/>
    <property type="match status" value="1"/>
</dbReference>
<dbReference type="Pfam" id="PF07686">
    <property type="entry name" value="V-set"/>
    <property type="match status" value="1"/>
</dbReference>
<dbReference type="InterPro" id="IPR050150">
    <property type="entry name" value="IgV_Light_Chain"/>
</dbReference>
<reference evidence="2" key="1">
    <citation type="submission" date="2025-08" db="UniProtKB">
        <authorList>
            <consortium name="Ensembl"/>
        </authorList>
    </citation>
    <scope>IDENTIFICATION</scope>
</reference>
<organism evidence="2 3">
    <name type="scientific">Chrysemys picta bellii</name>
    <name type="common">Western painted turtle</name>
    <name type="synonym">Emys bellii</name>
    <dbReference type="NCBI Taxonomy" id="8478"/>
    <lineage>
        <taxon>Eukaryota</taxon>
        <taxon>Metazoa</taxon>
        <taxon>Chordata</taxon>
        <taxon>Craniata</taxon>
        <taxon>Vertebrata</taxon>
        <taxon>Euteleostomi</taxon>
        <taxon>Archelosauria</taxon>
        <taxon>Testudinata</taxon>
        <taxon>Testudines</taxon>
        <taxon>Cryptodira</taxon>
        <taxon>Durocryptodira</taxon>
        <taxon>Testudinoidea</taxon>
        <taxon>Emydidae</taxon>
        <taxon>Chrysemys</taxon>
    </lineage>
</organism>
<dbReference type="InterPro" id="IPR013106">
    <property type="entry name" value="Ig_V-set"/>
</dbReference>
<dbReference type="PANTHER" id="PTHR23267">
    <property type="entry name" value="IMMUNOGLOBULIN LIGHT CHAIN"/>
    <property type="match status" value="1"/>
</dbReference>
<dbReference type="InterPro" id="IPR007110">
    <property type="entry name" value="Ig-like_dom"/>
</dbReference>
<dbReference type="GeneTree" id="ENSGT00940000161517"/>
<evidence type="ECO:0000313" key="2">
    <source>
        <dbReference type="Ensembl" id="ENSCPBP00000003594.1"/>
    </source>
</evidence>
<dbReference type="AlphaFoldDB" id="A0A8C3F5N2"/>
<dbReference type="Ensembl" id="ENSCPBT00000004392.1">
    <property type="protein sequence ID" value="ENSCPBP00000003594.1"/>
    <property type="gene ID" value="ENSCPBG00000002917.1"/>
</dbReference>
<dbReference type="InterPro" id="IPR013783">
    <property type="entry name" value="Ig-like_fold"/>
</dbReference>
<dbReference type="SMART" id="SM00409">
    <property type="entry name" value="IG"/>
    <property type="match status" value="1"/>
</dbReference>
<dbReference type="Gene3D" id="2.60.40.10">
    <property type="entry name" value="Immunoglobulins"/>
    <property type="match status" value="1"/>
</dbReference>
<accession>A0A8C3F5N2</accession>
<sequence length="190" mass="20831">VRPSQWIWLFSPKVAGHGQGGLDKFPPYFPVSPGNTVKLSCALSSGTSIVDYYVSWYQQKSGNSPRYLLYYYTDSSKGQGSGVPARFSGSKDTASNAGYLTISGVLAEDEADYYCAVIKSGTGVPHSDTDRWGSETKTSFSLLPRPGPYVQSSPVSQFLSAQFNSFSDLPQGLQQTQWSQALRFLMQKHI</sequence>
<dbReference type="InterPro" id="IPR003599">
    <property type="entry name" value="Ig_sub"/>
</dbReference>
<protein>
    <recommendedName>
        <fullName evidence="1">Ig-like domain-containing protein</fullName>
    </recommendedName>
</protein>
<proteinExistence type="predicted"/>